<dbReference type="PANTHER" id="PTHR33525">
    <property type="match status" value="1"/>
</dbReference>
<dbReference type="RefSeq" id="WP_005021527.1">
    <property type="nucleotide sequence ID" value="NZ_CABKNZ010000043.1"/>
</dbReference>
<protein>
    <submittedName>
        <fullName evidence="1">Uncharacterized protein</fullName>
    </submittedName>
</protein>
<name>A0A0N0LU16_9HELI</name>
<evidence type="ECO:0000313" key="2">
    <source>
        <dbReference type="Proteomes" id="UP000037997"/>
    </source>
</evidence>
<accession>A0A0N0LU16</accession>
<dbReference type="PROSITE" id="PS51833">
    <property type="entry name" value="HDOD"/>
    <property type="match status" value="1"/>
</dbReference>
<dbReference type="EMBL" id="JNOC01000031">
    <property type="protein sequence ID" value="KPH55859.1"/>
    <property type="molecule type" value="Genomic_DNA"/>
</dbReference>
<dbReference type="AlphaFoldDB" id="A0A0N0LU16"/>
<dbReference type="OrthoDB" id="9803649at2"/>
<proteinExistence type="predicted"/>
<dbReference type="PANTHER" id="PTHR33525:SF5">
    <property type="entry name" value="TWO COMPONENT SIGNAL TRANSDUCTION SYSTEM RESPONSE REGULATOR"/>
    <property type="match status" value="1"/>
</dbReference>
<dbReference type="Pfam" id="PF08668">
    <property type="entry name" value="HDOD"/>
    <property type="match status" value="1"/>
</dbReference>
<evidence type="ECO:0000313" key="1">
    <source>
        <dbReference type="EMBL" id="KPH55859.1"/>
    </source>
</evidence>
<dbReference type="GeneID" id="93197266"/>
<dbReference type="Gene3D" id="1.10.3210.10">
    <property type="entry name" value="Hypothetical protein af1432"/>
    <property type="match status" value="1"/>
</dbReference>
<dbReference type="InterPro" id="IPR052340">
    <property type="entry name" value="RNase_Y/CdgJ"/>
</dbReference>
<gene>
    <name evidence="1" type="ORF">HPU229334_05860</name>
</gene>
<reference evidence="1 2" key="1">
    <citation type="submission" date="2014-06" db="EMBL/GenBank/DDBJ databases">
        <title>Helicobacter pullorum isolates in fresh chicken meat - phenotypic and genotypic features.</title>
        <authorList>
            <person name="Borges V."/>
            <person name="Santos A."/>
            <person name="Correia C.B."/>
            <person name="Saraiva M."/>
            <person name="Menard A."/>
            <person name="Vieira L."/>
            <person name="Sampaio D.A."/>
            <person name="Gomes J.P."/>
            <person name="Oleastro M."/>
        </authorList>
    </citation>
    <scope>NUCLEOTIDE SEQUENCE [LARGE SCALE GENOMIC DNA]</scope>
    <source>
        <strain evidence="1 2">229334/12</strain>
    </source>
</reference>
<comment type="caution">
    <text evidence="1">The sequence shown here is derived from an EMBL/GenBank/DDBJ whole genome shotgun (WGS) entry which is preliminary data.</text>
</comment>
<organism evidence="1 2">
    <name type="scientific">Helicobacter pullorum</name>
    <dbReference type="NCBI Taxonomy" id="35818"/>
    <lineage>
        <taxon>Bacteria</taxon>
        <taxon>Pseudomonadati</taxon>
        <taxon>Campylobacterota</taxon>
        <taxon>Epsilonproteobacteria</taxon>
        <taxon>Campylobacterales</taxon>
        <taxon>Helicobacteraceae</taxon>
        <taxon>Helicobacter</taxon>
    </lineage>
</organism>
<dbReference type="Proteomes" id="UP000037997">
    <property type="component" value="Unassembled WGS sequence"/>
</dbReference>
<dbReference type="SUPFAM" id="SSF109604">
    <property type="entry name" value="HD-domain/PDEase-like"/>
    <property type="match status" value="1"/>
</dbReference>
<dbReference type="STRING" id="35818.HPU229336_01315"/>
<sequence>MNPLLLETIKNLPPLPSTVEELRNYIDSNGANLEINKIATIISKDPLLVAELLRLANSPFFGFSRQVSTIQQVISLLGINNIKNIVLANSLKSTFHIDVSPYGLNTADFLNNCSKEVDFISNWLKEEDKALANTLVPCAMLLRLGMILLSDMLIKSNKSEQFLQENKAHNFQDIHEIENHYCGIDSISFLGFLFDYWKFDEILIQSIAHIDNPHAASSEIKKNAYALAITNCLFEPYAPFSLFNSKKAIALLNEAKNQEINFDMSNFLANLPQEAKNNLAKEIED</sequence>
<dbReference type="InterPro" id="IPR013976">
    <property type="entry name" value="HDOD"/>
</dbReference>
<dbReference type="PATRIC" id="fig|35818.11.peg.1155"/>